<gene>
    <name evidence="1" type="ORF">BTO15_01410</name>
</gene>
<evidence type="ECO:0000313" key="1">
    <source>
        <dbReference type="EMBL" id="AUC20851.1"/>
    </source>
</evidence>
<evidence type="ECO:0008006" key="3">
    <source>
        <dbReference type="Google" id="ProtNLM"/>
    </source>
</evidence>
<proteinExistence type="predicted"/>
<dbReference type="RefSeq" id="WP_208890099.1">
    <property type="nucleotide sequence ID" value="NZ_CP019336.1"/>
</dbReference>
<accession>A0ABN5F141</accession>
<reference evidence="1 2" key="1">
    <citation type="submission" date="2017-02" db="EMBL/GenBank/DDBJ databases">
        <title>Trade-off between light-utilization and light-protection in marine flavobacteria.</title>
        <authorList>
            <person name="Kumagai Y."/>
            <person name="Yoshizawa S."/>
            <person name="Kogure K."/>
            <person name="Iwasaki W."/>
        </authorList>
    </citation>
    <scope>NUCLEOTIDE SEQUENCE [LARGE SCALE GENOMIC DNA]</scope>
    <source>
        <strain evidence="1 2">KCTC 23670</strain>
    </source>
</reference>
<dbReference type="EMBL" id="CP019336">
    <property type="protein sequence ID" value="AUC20851.1"/>
    <property type="molecule type" value="Genomic_DNA"/>
</dbReference>
<sequence>MKYFLLIIASAMLFYPLENKIKSEIIFGSKSVEFRKEKDSLIIYGNIKDNVGDSFKYVNVNIQNSNLKIKVNENGDYKVNVFDLLNKKDELIIQFSFLGFKTEKRNVKKELFNRNNILEINIKMKEEITIIECPNG</sequence>
<dbReference type="Proteomes" id="UP000232721">
    <property type="component" value="Chromosome"/>
</dbReference>
<keyword evidence="2" id="KW-1185">Reference proteome</keyword>
<name>A0ABN5F141_9FLAO</name>
<organism evidence="1 2">
    <name type="scientific">Polaribacter sejongensis</name>
    <dbReference type="NCBI Taxonomy" id="985043"/>
    <lineage>
        <taxon>Bacteria</taxon>
        <taxon>Pseudomonadati</taxon>
        <taxon>Bacteroidota</taxon>
        <taxon>Flavobacteriia</taxon>
        <taxon>Flavobacteriales</taxon>
        <taxon>Flavobacteriaceae</taxon>
    </lineage>
</organism>
<protein>
    <recommendedName>
        <fullName evidence="3">Carboxypeptidase-like regulatory domain-containing protein</fullName>
    </recommendedName>
</protein>
<evidence type="ECO:0000313" key="2">
    <source>
        <dbReference type="Proteomes" id="UP000232721"/>
    </source>
</evidence>